<reference evidence="2 4" key="2">
    <citation type="journal article" date="2019" name="Nat. Med.">
        <title>A library of human gut bacterial isolates paired with longitudinal multiomics data enables mechanistic microbiome research.</title>
        <authorList>
            <person name="Poyet M."/>
            <person name="Groussin M."/>
            <person name="Gibbons S.M."/>
            <person name="Avila-Pacheco J."/>
            <person name="Jiang X."/>
            <person name="Kearney S.M."/>
            <person name="Perrotta A.R."/>
            <person name="Berdy B."/>
            <person name="Zhao S."/>
            <person name="Lieberman T.D."/>
            <person name="Swanson P.K."/>
            <person name="Smith M."/>
            <person name="Roesemann S."/>
            <person name="Alexander J.E."/>
            <person name="Rich S.A."/>
            <person name="Livny J."/>
            <person name="Vlamakis H."/>
            <person name="Clish C."/>
            <person name="Bullock K."/>
            <person name="Deik A."/>
            <person name="Scott J."/>
            <person name="Pierce K.A."/>
            <person name="Xavier R.J."/>
            <person name="Alm E.J."/>
        </authorList>
    </citation>
    <scope>NUCLEOTIDE SEQUENCE [LARGE SCALE GENOMIC DNA]</scope>
    <source>
        <strain evidence="2 4">BIOML-A1</strain>
    </source>
</reference>
<accession>A0A173TN36</accession>
<evidence type="ECO:0000313" key="2">
    <source>
        <dbReference type="EMBL" id="MTR83238.1"/>
    </source>
</evidence>
<dbReference type="EMBL" id="WNAL01000064">
    <property type="protein sequence ID" value="MTR83238.1"/>
    <property type="molecule type" value="Genomic_DNA"/>
</dbReference>
<protein>
    <submittedName>
        <fullName evidence="1">Uncharacterized protein</fullName>
    </submittedName>
</protein>
<proteinExistence type="predicted"/>
<evidence type="ECO:0000313" key="3">
    <source>
        <dbReference type="Proteomes" id="UP000095495"/>
    </source>
</evidence>
<reference evidence="1 3" key="1">
    <citation type="submission" date="2015-09" db="EMBL/GenBank/DDBJ databases">
        <authorList>
            <consortium name="Pathogen Informatics"/>
        </authorList>
    </citation>
    <scope>NUCLEOTIDE SEQUENCE [LARGE SCALE GENOMIC DNA]</scope>
    <source>
        <strain evidence="1 3">2789STDY5608863</strain>
    </source>
</reference>
<dbReference type="AlphaFoldDB" id="A0A173TN36"/>
<dbReference type="Proteomes" id="UP000095495">
    <property type="component" value="Unassembled WGS sequence"/>
</dbReference>
<name>A0A173TN36_9FIRM</name>
<gene>
    <name evidence="1" type="ORF">ERS852420_02296</name>
    <name evidence="2" type="ORF">GMD30_16585</name>
</gene>
<evidence type="ECO:0000313" key="1">
    <source>
        <dbReference type="EMBL" id="CUN03579.1"/>
    </source>
</evidence>
<dbReference type="RefSeq" id="WP_055263102.1">
    <property type="nucleotide sequence ID" value="NZ_CYXV01000009.1"/>
</dbReference>
<dbReference type="EMBL" id="CYXV01000009">
    <property type="protein sequence ID" value="CUN03579.1"/>
    <property type="molecule type" value="Genomic_DNA"/>
</dbReference>
<sequence length="125" mass="14671">MAEKEIYPVRFNEVTNLIAHMLGEDYDTVAQMVYNTDIGKAINLNREDILYEQVTDNVLSVVKELGQKNPKILKVCTPENITREYLNTRKTVLPTKKTRYKRSSDLKRVQKARIREQRKKRGVFL</sequence>
<organism evidence="1 3">
    <name type="scientific">Roseburia faecis</name>
    <dbReference type="NCBI Taxonomy" id="301302"/>
    <lineage>
        <taxon>Bacteria</taxon>
        <taxon>Bacillati</taxon>
        <taxon>Bacillota</taxon>
        <taxon>Clostridia</taxon>
        <taxon>Lachnospirales</taxon>
        <taxon>Lachnospiraceae</taxon>
        <taxon>Roseburia</taxon>
    </lineage>
</organism>
<evidence type="ECO:0000313" key="4">
    <source>
        <dbReference type="Proteomes" id="UP000446657"/>
    </source>
</evidence>
<dbReference type="Proteomes" id="UP000446657">
    <property type="component" value="Unassembled WGS sequence"/>
</dbReference>